<dbReference type="Proteomes" id="UP001187192">
    <property type="component" value="Unassembled WGS sequence"/>
</dbReference>
<evidence type="ECO:0000313" key="1">
    <source>
        <dbReference type="EMBL" id="GMN52606.1"/>
    </source>
</evidence>
<proteinExistence type="predicted"/>
<organism evidence="1 2">
    <name type="scientific">Ficus carica</name>
    <name type="common">Common fig</name>
    <dbReference type="NCBI Taxonomy" id="3494"/>
    <lineage>
        <taxon>Eukaryota</taxon>
        <taxon>Viridiplantae</taxon>
        <taxon>Streptophyta</taxon>
        <taxon>Embryophyta</taxon>
        <taxon>Tracheophyta</taxon>
        <taxon>Spermatophyta</taxon>
        <taxon>Magnoliopsida</taxon>
        <taxon>eudicotyledons</taxon>
        <taxon>Gunneridae</taxon>
        <taxon>Pentapetalae</taxon>
        <taxon>rosids</taxon>
        <taxon>fabids</taxon>
        <taxon>Rosales</taxon>
        <taxon>Moraceae</taxon>
        <taxon>Ficeae</taxon>
        <taxon>Ficus</taxon>
    </lineage>
</organism>
<evidence type="ECO:0000313" key="2">
    <source>
        <dbReference type="Proteomes" id="UP001187192"/>
    </source>
</evidence>
<name>A0AA88AV61_FICCA</name>
<accession>A0AA88AV61</accession>
<reference evidence="1" key="1">
    <citation type="submission" date="2023-07" db="EMBL/GenBank/DDBJ databases">
        <title>draft genome sequence of fig (Ficus carica).</title>
        <authorList>
            <person name="Takahashi T."/>
            <person name="Nishimura K."/>
        </authorList>
    </citation>
    <scope>NUCLEOTIDE SEQUENCE</scope>
</reference>
<dbReference type="AlphaFoldDB" id="A0AA88AV61"/>
<sequence>MHLRANRVETPSVVRLEDVDDASNHVEALTPHQPEAVGGDDAYIHSEKEDPIEMLIEEDDGETGGS</sequence>
<protein>
    <submittedName>
        <fullName evidence="1">Uncharacterized protein</fullName>
    </submittedName>
</protein>
<dbReference type="EMBL" id="BTGU01000042">
    <property type="protein sequence ID" value="GMN52606.1"/>
    <property type="molecule type" value="Genomic_DNA"/>
</dbReference>
<keyword evidence="2" id="KW-1185">Reference proteome</keyword>
<comment type="caution">
    <text evidence="1">The sequence shown here is derived from an EMBL/GenBank/DDBJ whole genome shotgun (WGS) entry which is preliminary data.</text>
</comment>
<gene>
    <name evidence="1" type="ORF">TIFTF001_021746</name>
</gene>